<reference evidence="1 2" key="1">
    <citation type="submission" date="2020-08" db="EMBL/GenBank/DDBJ databases">
        <title>Stenotrophomonas sp. W1S232.</title>
        <authorList>
            <person name="Deng Y."/>
        </authorList>
    </citation>
    <scope>NUCLEOTIDE SEQUENCE [LARGE SCALE GENOMIC DNA]</scope>
    <source>
        <strain evidence="1 2">W1S232</strain>
    </source>
</reference>
<accession>A0A7W3V0Z2</accession>
<gene>
    <name evidence="1" type="ORF">H4O09_10165</name>
</gene>
<protein>
    <submittedName>
        <fullName evidence="1">Uncharacterized protein</fullName>
    </submittedName>
</protein>
<organism evidence="1 2">
    <name type="scientific">Stenotrophomonas koreensis</name>
    <dbReference type="NCBI Taxonomy" id="266128"/>
    <lineage>
        <taxon>Bacteria</taxon>
        <taxon>Pseudomonadati</taxon>
        <taxon>Pseudomonadota</taxon>
        <taxon>Gammaproteobacteria</taxon>
        <taxon>Lysobacterales</taxon>
        <taxon>Lysobacteraceae</taxon>
        <taxon>Stenotrophomonas</taxon>
    </lineage>
</organism>
<dbReference type="EMBL" id="JACIUV010000004">
    <property type="protein sequence ID" value="MBB1117411.1"/>
    <property type="molecule type" value="Genomic_DNA"/>
</dbReference>
<sequence length="129" mass="13845">MKLPIRLVAVLLLWALVVPLAPATTSLSFLQDGYWIDMEIGHAESATVASIRVHVPGDSNGVHLPGNTFAVEVLDIDQRQLVLHYAGDLPALGPFVLTVEGDKARLDIDGRTVASTFRWLCSDVASSPG</sequence>
<dbReference type="RefSeq" id="WP_182622444.1">
    <property type="nucleotide sequence ID" value="NZ_JACIUV010000004.1"/>
</dbReference>
<name>A0A7W3V0Z2_9GAMM</name>
<comment type="caution">
    <text evidence="1">The sequence shown here is derived from an EMBL/GenBank/DDBJ whole genome shotgun (WGS) entry which is preliminary data.</text>
</comment>
<dbReference type="Proteomes" id="UP000550609">
    <property type="component" value="Unassembled WGS sequence"/>
</dbReference>
<dbReference type="AlphaFoldDB" id="A0A7W3V0Z2"/>
<evidence type="ECO:0000313" key="2">
    <source>
        <dbReference type="Proteomes" id="UP000550609"/>
    </source>
</evidence>
<proteinExistence type="predicted"/>
<evidence type="ECO:0000313" key="1">
    <source>
        <dbReference type="EMBL" id="MBB1117411.1"/>
    </source>
</evidence>